<dbReference type="RefSeq" id="WP_068035328.1">
    <property type="nucleotide sequence ID" value="NZ_JAAXOO010000001.1"/>
</dbReference>
<dbReference type="EMBL" id="JAAXOO010000001">
    <property type="protein sequence ID" value="NKY31772.1"/>
    <property type="molecule type" value="Genomic_DNA"/>
</dbReference>
<comment type="caution">
    <text evidence="2">The sequence shown here is derived from an EMBL/GenBank/DDBJ whole genome shotgun (WGS) entry which is preliminary data.</text>
</comment>
<sequence length="672" mass="70510">MATEGEEGTEGEEATEGSDSAEGTEEVAAEPEAPLWSTLTDLATDGKLVVEDGIAFECAARCAYLMGVLDAIKLDGKLLGAFPAAYYAEPPIVSLDEYDKKLAGMGTKLYELIGYPGKEGTHLDGLDNMLAAFKAAGKSYQETDSSSAAEFDLDSVDQDSATGAFVERSPHSGSLLDEEFLRGRLEAMELIDPYPLMPDWPSDLSFEQLYELGNYIRSQGMVTSYQEKGTQWYQMGDTILGASTDFMNKLVGSTADAWTGEGREGAIAASSHFNNQHLALVEAMFRVGDSYRLAAYWLETTEEAMPPEKHNWAGTYERFDESRPNQFALDDEYTWRQDMGHVLIVDDPTGVYRQSYRNTYVEGFNESNAMFPMFPAFSAGIDPVEVTDETTEMTEDDQNYDSNTYPAPTDGGGLYPDLGGENVASLRAGVVEEDLLGTPTYPAAGSDPVSAALEQGSQALQQGLGMAEQAMNAGLGAVEESLANSGLPGGLPTDGPPLGADSALVPGLPVLQGGGPGGNVAGGLGPGGNVAGGLGSGVTKPSMDPAKLFPRAGLTGGSSPAVGSAGPQAAGSPMGSPMGGSPGAGAPGGRGGQNDDKHERAKYLDRVDNLDEALGDPVEMTRSVVGETAPRGAAAEFVQQPAPPVRPAPPSREPVRSVVPEQPVIVPQAERG</sequence>
<evidence type="ECO:0000313" key="2">
    <source>
        <dbReference type="EMBL" id="NKY31772.1"/>
    </source>
</evidence>
<feature type="compositionally biased region" description="Pro residues" evidence="1">
    <location>
        <begin position="641"/>
        <end position="652"/>
    </location>
</feature>
<dbReference type="Proteomes" id="UP000565715">
    <property type="component" value="Unassembled WGS sequence"/>
</dbReference>
<feature type="region of interest" description="Disordered" evidence="1">
    <location>
        <begin position="1"/>
        <end position="34"/>
    </location>
</feature>
<feature type="compositionally biased region" description="Acidic residues" evidence="1">
    <location>
        <begin position="1"/>
        <end position="16"/>
    </location>
</feature>
<proteinExistence type="predicted"/>
<dbReference type="AlphaFoldDB" id="A0A846X769"/>
<accession>A0A846X769</accession>
<feature type="compositionally biased region" description="Gly residues" evidence="1">
    <location>
        <begin position="577"/>
        <end position="592"/>
    </location>
</feature>
<feature type="compositionally biased region" description="Basic and acidic residues" evidence="1">
    <location>
        <begin position="593"/>
        <end position="609"/>
    </location>
</feature>
<feature type="region of interest" description="Disordered" evidence="1">
    <location>
        <begin position="550"/>
        <end position="672"/>
    </location>
</feature>
<feature type="compositionally biased region" description="Low complexity" evidence="1">
    <location>
        <begin position="557"/>
        <end position="576"/>
    </location>
</feature>
<protein>
    <submittedName>
        <fullName evidence="2">Uncharacterized protein</fullName>
    </submittedName>
</protein>
<gene>
    <name evidence="2" type="ORF">HGA13_01600</name>
</gene>
<keyword evidence="3" id="KW-1185">Reference proteome</keyword>
<evidence type="ECO:0000256" key="1">
    <source>
        <dbReference type="SAM" id="MobiDB-lite"/>
    </source>
</evidence>
<evidence type="ECO:0000313" key="3">
    <source>
        <dbReference type="Proteomes" id="UP000565715"/>
    </source>
</evidence>
<name>A0A846X769_9NOCA</name>
<reference evidence="2 3" key="1">
    <citation type="submission" date="2020-04" db="EMBL/GenBank/DDBJ databases">
        <title>MicrobeNet Type strains.</title>
        <authorList>
            <person name="Nicholson A.C."/>
        </authorList>
    </citation>
    <scope>NUCLEOTIDE SEQUENCE [LARGE SCALE GENOMIC DNA]</scope>
    <source>
        <strain evidence="2 3">DSM 45078</strain>
    </source>
</reference>
<organism evidence="2 3">
    <name type="scientific">Nocardia speluncae</name>
    <dbReference type="NCBI Taxonomy" id="419477"/>
    <lineage>
        <taxon>Bacteria</taxon>
        <taxon>Bacillati</taxon>
        <taxon>Actinomycetota</taxon>
        <taxon>Actinomycetes</taxon>
        <taxon>Mycobacteriales</taxon>
        <taxon>Nocardiaceae</taxon>
        <taxon>Nocardia</taxon>
    </lineage>
</organism>